<comment type="caution">
    <text evidence="2">The sequence shown here is derived from an EMBL/GenBank/DDBJ whole genome shotgun (WGS) entry which is preliminary data.</text>
</comment>
<keyword evidence="1" id="KW-0812">Transmembrane</keyword>
<sequence length="77" mass="8592">VIALNPSITSRFTQLSTIDDMLKELFIEQWNSNVSYDQYYAQCAPDQCSYIQTVQGNAIYIVTTIIGLVGGLLTVLQ</sequence>
<evidence type="ECO:0000313" key="4">
    <source>
        <dbReference type="Proteomes" id="UP000663829"/>
    </source>
</evidence>
<dbReference type="Proteomes" id="UP000681722">
    <property type="component" value="Unassembled WGS sequence"/>
</dbReference>
<keyword evidence="1" id="KW-0472">Membrane</keyword>
<proteinExistence type="predicted"/>
<accession>A0A816DHN0</accession>
<protein>
    <submittedName>
        <fullName evidence="2">Uncharacterized protein</fullName>
    </submittedName>
</protein>
<evidence type="ECO:0000313" key="3">
    <source>
        <dbReference type="EMBL" id="CAF4545100.1"/>
    </source>
</evidence>
<feature type="non-terminal residue" evidence="2">
    <location>
        <position position="77"/>
    </location>
</feature>
<dbReference type="EMBL" id="CAJNOQ010046012">
    <property type="protein sequence ID" value="CAF1637497.1"/>
    <property type="molecule type" value="Genomic_DNA"/>
</dbReference>
<dbReference type="EMBL" id="CAJOBC010114497">
    <property type="protein sequence ID" value="CAF4545100.1"/>
    <property type="molecule type" value="Genomic_DNA"/>
</dbReference>
<reference evidence="2" key="1">
    <citation type="submission" date="2021-02" db="EMBL/GenBank/DDBJ databases">
        <authorList>
            <person name="Nowell W R."/>
        </authorList>
    </citation>
    <scope>NUCLEOTIDE SEQUENCE</scope>
</reference>
<evidence type="ECO:0000256" key="1">
    <source>
        <dbReference type="SAM" id="Phobius"/>
    </source>
</evidence>
<feature type="transmembrane region" description="Helical" evidence="1">
    <location>
        <begin position="58"/>
        <end position="76"/>
    </location>
</feature>
<dbReference type="AlphaFoldDB" id="A0A816DHN0"/>
<keyword evidence="1" id="KW-1133">Transmembrane helix</keyword>
<evidence type="ECO:0000313" key="2">
    <source>
        <dbReference type="EMBL" id="CAF1637497.1"/>
    </source>
</evidence>
<name>A0A816DHN0_9BILA</name>
<feature type="non-terminal residue" evidence="2">
    <location>
        <position position="1"/>
    </location>
</feature>
<gene>
    <name evidence="2" type="ORF">GPM918_LOCUS44743</name>
    <name evidence="3" type="ORF">SRO942_LOCUS46753</name>
</gene>
<dbReference type="OrthoDB" id="9989014at2759"/>
<dbReference type="Proteomes" id="UP000663829">
    <property type="component" value="Unassembled WGS sequence"/>
</dbReference>
<keyword evidence="4" id="KW-1185">Reference proteome</keyword>
<organism evidence="2 4">
    <name type="scientific">Didymodactylos carnosus</name>
    <dbReference type="NCBI Taxonomy" id="1234261"/>
    <lineage>
        <taxon>Eukaryota</taxon>
        <taxon>Metazoa</taxon>
        <taxon>Spiralia</taxon>
        <taxon>Gnathifera</taxon>
        <taxon>Rotifera</taxon>
        <taxon>Eurotatoria</taxon>
        <taxon>Bdelloidea</taxon>
        <taxon>Philodinida</taxon>
        <taxon>Philodinidae</taxon>
        <taxon>Didymodactylos</taxon>
    </lineage>
</organism>